<dbReference type="EMBL" id="MT141335">
    <property type="protein sequence ID" value="QJA58689.1"/>
    <property type="molecule type" value="Genomic_DNA"/>
</dbReference>
<organism evidence="1">
    <name type="scientific">viral metagenome</name>
    <dbReference type="NCBI Taxonomy" id="1070528"/>
    <lineage>
        <taxon>unclassified sequences</taxon>
        <taxon>metagenomes</taxon>
        <taxon>organismal metagenomes</taxon>
    </lineage>
</organism>
<gene>
    <name evidence="1" type="ORF">MM415B01418_0013</name>
</gene>
<reference evidence="1" key="1">
    <citation type="submission" date="2020-03" db="EMBL/GenBank/DDBJ databases">
        <title>The deep terrestrial virosphere.</title>
        <authorList>
            <person name="Holmfeldt K."/>
            <person name="Nilsson E."/>
            <person name="Simone D."/>
            <person name="Lopez-Fernandez M."/>
            <person name="Wu X."/>
            <person name="de Brujin I."/>
            <person name="Lundin D."/>
            <person name="Andersson A."/>
            <person name="Bertilsson S."/>
            <person name="Dopson M."/>
        </authorList>
    </citation>
    <scope>NUCLEOTIDE SEQUENCE</scope>
    <source>
        <strain evidence="1">MM415B01418</strain>
    </source>
</reference>
<accession>A0A6M3IME4</accession>
<name>A0A6M3IME4_9ZZZZ</name>
<evidence type="ECO:0000313" key="1">
    <source>
        <dbReference type="EMBL" id="QJA58689.1"/>
    </source>
</evidence>
<dbReference type="AlphaFoldDB" id="A0A6M3IME4"/>
<protein>
    <submittedName>
        <fullName evidence="1">Uncharacterized protein</fullName>
    </submittedName>
</protein>
<proteinExistence type="predicted"/>
<sequence length="94" mass="9678">MADYSPAAGAASGLTILDAPAEGYVYTLSVIGTPLGDRVVAMQVPAPPPPTWWEAVQADTGSGTGEGVLGAVLTIVLLWGRIRDAWTSLRKGTP</sequence>